<protein>
    <submittedName>
        <fullName evidence="2">Cupin domain-containing protein</fullName>
    </submittedName>
</protein>
<dbReference type="InterPro" id="IPR011051">
    <property type="entry name" value="RmlC_Cupin_sf"/>
</dbReference>
<organism evidence="2">
    <name type="scientific">uncultured Woeseiaceae bacterium</name>
    <dbReference type="NCBI Taxonomy" id="1983305"/>
    <lineage>
        <taxon>Bacteria</taxon>
        <taxon>Pseudomonadati</taxon>
        <taxon>Pseudomonadota</taxon>
        <taxon>Gammaproteobacteria</taxon>
        <taxon>Woeseiales</taxon>
        <taxon>Woeseiaceae</taxon>
        <taxon>environmental samples</taxon>
    </lineage>
</organism>
<feature type="domain" description="Cupin type-2" evidence="1">
    <location>
        <begin position="35"/>
        <end position="91"/>
    </location>
</feature>
<name>A0A7D9D1E4_9GAMM</name>
<dbReference type="AlphaFoldDB" id="A0A7D9D1E4"/>
<dbReference type="Gene3D" id="2.60.120.10">
    <property type="entry name" value="Jelly Rolls"/>
    <property type="match status" value="1"/>
</dbReference>
<proteinExistence type="predicted"/>
<dbReference type="EMBL" id="LR633967">
    <property type="protein sequence ID" value="VUX55449.1"/>
    <property type="molecule type" value="Genomic_DNA"/>
</dbReference>
<dbReference type="InterPro" id="IPR013096">
    <property type="entry name" value="Cupin_2"/>
</dbReference>
<dbReference type="InterPro" id="IPR014710">
    <property type="entry name" value="RmlC-like_jellyroll"/>
</dbReference>
<accession>A0A7D9D1E4</accession>
<evidence type="ECO:0000313" key="2">
    <source>
        <dbReference type="EMBL" id="VUX55449.1"/>
    </source>
</evidence>
<evidence type="ECO:0000259" key="1">
    <source>
        <dbReference type="Pfam" id="PF07883"/>
    </source>
</evidence>
<gene>
    <name evidence="2" type="ORF">JTBM06_V1_30009</name>
</gene>
<reference evidence="2" key="1">
    <citation type="submission" date="2019-07" db="EMBL/GenBank/DDBJ databases">
        <authorList>
            <person name="Weber M."/>
            <person name="Kostadinov I."/>
            <person name="Kostadinov D I."/>
        </authorList>
    </citation>
    <scope>NUCLEOTIDE SEQUENCE</scope>
    <source>
        <strain evidence="2">Gfbio:sag-sample-m06:053724c1-46a9-4a36-b237-ea2bf867836b</strain>
    </source>
</reference>
<dbReference type="SUPFAM" id="SSF51182">
    <property type="entry name" value="RmlC-like cupins"/>
    <property type="match status" value="1"/>
</dbReference>
<dbReference type="Pfam" id="PF07883">
    <property type="entry name" value="Cupin_2"/>
    <property type="match status" value="1"/>
</dbReference>
<sequence length="103" mass="11588">MSKPHFPDLIRQLPEFDGPFDAYQLGAKDCKVLFASYPAGTSIDAHSHSTRNVGVITEGELFLTVDGTESRYGPGDWYRVEANETHSARFEVETSEIEFWFVA</sequence>